<dbReference type="EMBL" id="PKFP01000003">
    <property type="protein sequence ID" value="PVH15420.1"/>
    <property type="molecule type" value="Genomic_DNA"/>
</dbReference>
<dbReference type="GO" id="GO:0043023">
    <property type="term" value="F:ribosomal large subunit binding"/>
    <property type="evidence" value="ECO:0007669"/>
    <property type="project" value="TreeGrafter"/>
</dbReference>
<feature type="region of interest" description="Disordered" evidence="7">
    <location>
        <begin position="1023"/>
        <end position="1051"/>
    </location>
</feature>
<evidence type="ECO:0000256" key="2">
    <source>
        <dbReference type="ARBA" id="ARBA00008318"/>
    </source>
</evidence>
<evidence type="ECO:0000256" key="4">
    <source>
        <dbReference type="ARBA" id="ARBA00023054"/>
    </source>
</evidence>
<evidence type="ECO:0000256" key="3">
    <source>
        <dbReference type="ARBA" id="ARBA00022490"/>
    </source>
</evidence>
<feature type="region of interest" description="Disordered" evidence="7">
    <location>
        <begin position="456"/>
        <end position="531"/>
    </location>
</feature>
<keyword evidence="4 6" id="KW-0175">Coiled coil</keyword>
<feature type="region of interest" description="Disordered" evidence="7">
    <location>
        <begin position="866"/>
        <end position="912"/>
    </location>
</feature>
<dbReference type="GeneID" id="37003260"/>
<sequence length="1051" mass="118776">MCGLRKSCCAPNFVLDLSFSNEGIITSLDLQILTGELRETLLNYRLQNIYNVANSSRQYILKFGLPDSKRSLVLDCGNKLHLSDFERPIAPAPSNFVTKLRKHLKSRRLSNLKQLRNDRVLVFEFSDGQFYLVLEFFSAGNMLLLDHDMKILSLQRLVTNTEAGNDKYAVNESYNMFDRSLFDDKPAAYEKTTFTRDNVKDWAATHKEKLLKNTSEKKKKVFSIHKLAFVNASHLSSDLILKGLAEVEVPATKSCLDVVQDEEQLNLVVKALNLTEDRYVDLLGNIENEKIRGVIVEKKNHLHDPSNPDSLEFVFEEFHPFLPFKANESQFKFSEVEGYNKTLDKFFTTLESTKYALRIEQQKQHAQKRLDTAKNERNRQIESLQLQSESNEKKGNTIIYHADLVKECKSSIQELLNKQTDWEIIEKLTKMEQSRGNKAANTIKLPLNLKDGKIKLALPDPDNIPENESEDSNEASDSDSDDSSESEAESSDSDSDSESESESDSDSDSDSEFEESQPSRKKKVPKAKSKPTIPTINVDIDLSLSAFANARIYFDSKKTADSKQTKVEQNTQIALKNAEKKIQKDLAKNLKKETDELKAIRPKFWFEKFFWFVTSEGYLCLAGRDDLQTDMIYYRHFSDNDIYVSSDVEGSLKVFIKNPYKGKPISPSALFQAGIFALSTSAAWNGKSSSSAWWVSGEGISKRDVDGTLLGPGRLNIKGKKDYMPPAQLVMGFGLYWLVDEETSKRYTTARVSKQEEHGLQAEVSNKKKDLENLNLDAIFAEKEKEAKTVEEPREEENTEDRGAPSPSEHSVTQSSVDDNDVESARLNLQKTNVRGKKGKMKKINAKYADQDEEEKLMRMEALGTLKQIQQREKQQEEEAKRREENERNKYADKSAERSRAKEARQLKKYLSDDEEGVDGNYLEQLDSLLPRPANSDEIGAYVPVFAPWSALAKFKYKVKIQPGFGKKGKSVTDAISYFSSRKVDSTKEDPEVDWPVEHELIRGAKSNDISGVFTVGKVKLMLPGSSGNEKGGKGGKASGKGASKKGGKKK</sequence>
<feature type="domain" description="NFACT protein C-terminal" evidence="9">
    <location>
        <begin position="921"/>
        <end position="1022"/>
    </location>
</feature>
<evidence type="ECO:0000313" key="11">
    <source>
        <dbReference type="Proteomes" id="UP000244406"/>
    </source>
</evidence>
<dbReference type="Pfam" id="PF05833">
    <property type="entry name" value="NFACT_N"/>
    <property type="match status" value="1"/>
</dbReference>
<organism evidence="10 11">
    <name type="scientific">Candidozyma duobushaemuli</name>
    <dbReference type="NCBI Taxonomy" id="1231522"/>
    <lineage>
        <taxon>Eukaryota</taxon>
        <taxon>Fungi</taxon>
        <taxon>Dikarya</taxon>
        <taxon>Ascomycota</taxon>
        <taxon>Saccharomycotina</taxon>
        <taxon>Pichiomycetes</taxon>
        <taxon>Metschnikowiaceae</taxon>
        <taxon>Candidozyma</taxon>
    </lineage>
</organism>
<dbReference type="VEuPathDB" id="FungiDB:CXQ87_003260"/>
<dbReference type="AlphaFoldDB" id="A0A2V1ABG2"/>
<dbReference type="InterPro" id="IPR021846">
    <property type="entry name" value="NFACT-C"/>
</dbReference>
<accession>A0A2V1ABG2</accession>
<dbReference type="GO" id="GO:0072344">
    <property type="term" value="P:rescue of stalled ribosome"/>
    <property type="evidence" value="ECO:0007669"/>
    <property type="project" value="TreeGrafter"/>
</dbReference>
<reference evidence="10 11" key="1">
    <citation type="submission" date="2017-12" db="EMBL/GenBank/DDBJ databases">
        <title>Genome Sequence of the Amphotericin B-resistant Candida duobushaemulonii strain, B09383.</title>
        <authorList>
            <person name="Chow N.A."/>
            <person name="Gade L."/>
            <person name="Batra D."/>
            <person name="Rowe L.A."/>
            <person name="Loparev V.N."/>
            <person name="Litvintseva A.P."/>
        </authorList>
    </citation>
    <scope>NUCLEOTIDE SEQUENCE [LARGE SCALE GENOMIC DNA]</scope>
    <source>
        <strain evidence="10 11">B09383</strain>
    </source>
</reference>
<feature type="region of interest" description="Disordered" evidence="7">
    <location>
        <begin position="782"/>
        <end position="840"/>
    </location>
</feature>
<evidence type="ECO:0000256" key="6">
    <source>
        <dbReference type="SAM" id="Coils"/>
    </source>
</evidence>
<name>A0A2V1ABG2_9ASCO</name>
<comment type="similarity">
    <text evidence="2">Belongs to the NEMF family.</text>
</comment>
<protein>
    <recommendedName>
        <fullName evidence="5">Ribosome quality control complex subunit 2</fullName>
    </recommendedName>
</protein>
<dbReference type="FunFam" id="2.30.310.10:FF:000003">
    <property type="entry name" value="Zinc knuckle domain containing protein"/>
    <property type="match status" value="1"/>
</dbReference>
<dbReference type="GO" id="GO:0000049">
    <property type="term" value="F:tRNA binding"/>
    <property type="evidence" value="ECO:0007669"/>
    <property type="project" value="TreeGrafter"/>
</dbReference>
<dbReference type="Pfam" id="PF11923">
    <property type="entry name" value="NFACT-C"/>
    <property type="match status" value="1"/>
</dbReference>
<evidence type="ECO:0000259" key="8">
    <source>
        <dbReference type="Pfam" id="PF05670"/>
    </source>
</evidence>
<feature type="compositionally biased region" description="Basic and acidic residues" evidence="7">
    <location>
        <begin position="782"/>
        <end position="792"/>
    </location>
</feature>
<gene>
    <name evidence="10" type="ORF">CXQ87_003260</name>
</gene>
<dbReference type="InterPro" id="IPR051608">
    <property type="entry name" value="RQC_Subunit_NEMF"/>
</dbReference>
<feature type="compositionally biased region" description="Acidic residues" evidence="7">
    <location>
        <begin position="463"/>
        <end position="515"/>
    </location>
</feature>
<keyword evidence="11" id="KW-1185">Reference proteome</keyword>
<dbReference type="PANTHER" id="PTHR15239:SF6">
    <property type="entry name" value="RIBOSOME QUALITY CONTROL COMPLEX SUBUNIT NEMF"/>
    <property type="match status" value="1"/>
</dbReference>
<dbReference type="Proteomes" id="UP000244406">
    <property type="component" value="Unassembled WGS sequence"/>
</dbReference>
<proteinExistence type="inferred from homology"/>
<dbReference type="GO" id="GO:1990112">
    <property type="term" value="C:RQC complex"/>
    <property type="evidence" value="ECO:0007669"/>
    <property type="project" value="TreeGrafter"/>
</dbReference>
<feature type="compositionally biased region" description="Basic residues" evidence="7">
    <location>
        <begin position="519"/>
        <end position="529"/>
    </location>
</feature>
<dbReference type="Pfam" id="PF05670">
    <property type="entry name" value="NFACT-R_1"/>
    <property type="match status" value="1"/>
</dbReference>
<dbReference type="PANTHER" id="PTHR15239">
    <property type="entry name" value="NUCLEAR EXPORT MEDIATOR FACTOR NEMF"/>
    <property type="match status" value="1"/>
</dbReference>
<evidence type="ECO:0000313" key="10">
    <source>
        <dbReference type="EMBL" id="PVH15420.1"/>
    </source>
</evidence>
<comment type="caution">
    <text evidence="10">The sequence shown here is derived from an EMBL/GenBank/DDBJ whole genome shotgun (WGS) entry which is preliminary data.</text>
</comment>
<comment type="subcellular location">
    <subcellularLocation>
        <location evidence="1">Cytoplasm</location>
    </subcellularLocation>
</comment>
<dbReference type="RefSeq" id="XP_025336360.1">
    <property type="nucleotide sequence ID" value="XM_025481742.1"/>
</dbReference>
<evidence type="ECO:0000256" key="7">
    <source>
        <dbReference type="SAM" id="MobiDB-lite"/>
    </source>
</evidence>
<dbReference type="GO" id="GO:1990116">
    <property type="term" value="P:ribosome-associated ubiquitin-dependent protein catabolic process"/>
    <property type="evidence" value="ECO:0007669"/>
    <property type="project" value="TreeGrafter"/>
</dbReference>
<feature type="coiled-coil region" evidence="6">
    <location>
        <begin position="356"/>
        <end position="383"/>
    </location>
</feature>
<evidence type="ECO:0000256" key="1">
    <source>
        <dbReference type="ARBA" id="ARBA00004496"/>
    </source>
</evidence>
<feature type="domain" description="NFACT RNA-binding" evidence="8">
    <location>
        <begin position="608"/>
        <end position="719"/>
    </location>
</feature>
<dbReference type="InterPro" id="IPR008532">
    <property type="entry name" value="NFACT_RNA-bd"/>
</dbReference>
<keyword evidence="3" id="KW-0963">Cytoplasm</keyword>
<dbReference type="Gene3D" id="2.30.310.10">
    <property type="entry name" value="ibrinogen binding protein from staphylococcus aureus domain"/>
    <property type="match status" value="1"/>
</dbReference>
<evidence type="ECO:0000256" key="5">
    <source>
        <dbReference type="ARBA" id="ARBA00070414"/>
    </source>
</evidence>
<feature type="compositionally biased region" description="Polar residues" evidence="7">
    <location>
        <begin position="808"/>
        <end position="817"/>
    </location>
</feature>
<feature type="compositionally biased region" description="Basic and acidic residues" evidence="7">
    <location>
        <begin position="870"/>
        <end position="912"/>
    </location>
</feature>
<evidence type="ECO:0000259" key="9">
    <source>
        <dbReference type="Pfam" id="PF11923"/>
    </source>
</evidence>
<dbReference type="GO" id="GO:0005737">
    <property type="term" value="C:cytoplasm"/>
    <property type="evidence" value="ECO:0007669"/>
    <property type="project" value="UniProtKB-SubCell"/>
</dbReference>